<dbReference type="GO" id="GO:0005886">
    <property type="term" value="C:plasma membrane"/>
    <property type="evidence" value="ECO:0007669"/>
    <property type="project" value="TreeGrafter"/>
</dbReference>
<dbReference type="InterPro" id="IPR003593">
    <property type="entry name" value="AAA+_ATPase"/>
</dbReference>
<comment type="caution">
    <text evidence="5">The sequence shown here is derived from an EMBL/GenBank/DDBJ whole genome shotgun (WGS) entry which is preliminary data.</text>
</comment>
<dbReference type="EMBL" id="LTAO01000013">
    <property type="protein sequence ID" value="KYG30992.1"/>
    <property type="molecule type" value="Genomic_DNA"/>
</dbReference>
<feature type="domain" description="Bacterial type II secretion system protein E" evidence="4">
    <location>
        <begin position="204"/>
        <end position="218"/>
    </location>
</feature>
<dbReference type="Proteomes" id="UP000075806">
    <property type="component" value="Unassembled WGS sequence"/>
</dbReference>
<evidence type="ECO:0000313" key="5">
    <source>
        <dbReference type="EMBL" id="KYG30992.1"/>
    </source>
</evidence>
<dbReference type="CDD" id="cd01129">
    <property type="entry name" value="PulE-GspE-like"/>
    <property type="match status" value="1"/>
</dbReference>
<comment type="similarity">
    <text evidence="1">Belongs to the GSP E family.</text>
</comment>
<dbReference type="SUPFAM" id="SSF52540">
    <property type="entry name" value="P-loop containing nucleoside triphosphate hydrolases"/>
    <property type="match status" value="1"/>
</dbReference>
<dbReference type="Gene3D" id="3.40.50.300">
    <property type="entry name" value="P-loop containing nucleotide triphosphate hydrolases"/>
    <property type="match status" value="1"/>
</dbReference>
<reference evidence="5" key="1">
    <citation type="submission" date="2016-02" db="EMBL/GenBank/DDBJ databases">
        <title>Genome sequence of Bacillus trypoxylicola KCTC 13244(T).</title>
        <authorList>
            <person name="Jeong H."/>
            <person name="Park S.-H."/>
            <person name="Choi S.-K."/>
        </authorList>
    </citation>
    <scope>NUCLEOTIDE SEQUENCE [LARGE SCALE GENOMIC DNA]</scope>
    <source>
        <strain evidence="5">KCTC 13244</strain>
    </source>
</reference>
<dbReference type="OrthoDB" id="9808272at2"/>
<keyword evidence="3" id="KW-0067">ATP-binding</keyword>
<dbReference type="RefSeq" id="WP_061948776.1">
    <property type="nucleotide sequence ID" value="NZ_LTAO01000013.1"/>
</dbReference>
<dbReference type="PANTHER" id="PTHR30258:SF2">
    <property type="entry name" value="COMG OPERON PROTEIN 1"/>
    <property type="match status" value="1"/>
</dbReference>
<dbReference type="Gene3D" id="3.30.450.90">
    <property type="match status" value="1"/>
</dbReference>
<name>A0A161PDN8_9BACI</name>
<protein>
    <recommendedName>
        <fullName evidence="4">Bacterial type II secretion system protein E domain-containing protein</fullName>
    </recommendedName>
</protein>
<evidence type="ECO:0000256" key="2">
    <source>
        <dbReference type="ARBA" id="ARBA00022741"/>
    </source>
</evidence>
<dbReference type="GO" id="GO:0016887">
    <property type="term" value="F:ATP hydrolysis activity"/>
    <property type="evidence" value="ECO:0007669"/>
    <property type="project" value="TreeGrafter"/>
</dbReference>
<sequence length="347" mass="39539">MYEIERLSFSLLKDAIVNNASDIHLIPSPNDYYIQYRIHGKIFKKKNLSSKYAERLISHLKYQSGMDIGERRKAQSTMMTITIQNQHFDLRLSTLPAMSQESLAIRISKASFNTSPKNLPLIPSKSLFLEKILLYSHGLVIIAGPTGSGKTTTLYSLIQELILQRNKMVITVEDPIERTIDQAIQVQVNEKAGIFFEQGLRSILRHDPDIIIIGEIRDRKTAKVALEAALTGHLVISTLHTHNCYSAILRLLDFGLSRVELAEAARMFIAQRLVMTICPICQFQNIQCPHFSNRTRKAIYEKVEGELLSSQILQLNQVCYRSLKREVALAWALGYVDQIEVERLIEE</sequence>
<proteinExistence type="inferred from homology"/>
<accession>A0A161PDN8</accession>
<dbReference type="GO" id="GO:0005524">
    <property type="term" value="F:ATP binding"/>
    <property type="evidence" value="ECO:0007669"/>
    <property type="project" value="UniProtKB-KW"/>
</dbReference>
<evidence type="ECO:0000313" key="6">
    <source>
        <dbReference type="Proteomes" id="UP000075806"/>
    </source>
</evidence>
<evidence type="ECO:0000259" key="4">
    <source>
        <dbReference type="PROSITE" id="PS00662"/>
    </source>
</evidence>
<dbReference type="Pfam" id="PF00437">
    <property type="entry name" value="T2SSE"/>
    <property type="match status" value="1"/>
</dbReference>
<dbReference type="SMART" id="SM00382">
    <property type="entry name" value="AAA"/>
    <property type="match status" value="1"/>
</dbReference>
<gene>
    <name evidence="5" type="ORF">AZF04_18575</name>
</gene>
<evidence type="ECO:0000256" key="1">
    <source>
        <dbReference type="ARBA" id="ARBA00006611"/>
    </source>
</evidence>
<evidence type="ECO:0000256" key="3">
    <source>
        <dbReference type="ARBA" id="ARBA00022840"/>
    </source>
</evidence>
<keyword evidence="2" id="KW-0547">Nucleotide-binding</keyword>
<organism evidence="5 6">
    <name type="scientific">Alkalihalobacillus trypoxylicola</name>
    <dbReference type="NCBI Taxonomy" id="519424"/>
    <lineage>
        <taxon>Bacteria</taxon>
        <taxon>Bacillati</taxon>
        <taxon>Bacillota</taxon>
        <taxon>Bacilli</taxon>
        <taxon>Bacillales</taxon>
        <taxon>Bacillaceae</taxon>
        <taxon>Alkalihalobacillus</taxon>
    </lineage>
</organism>
<dbReference type="PROSITE" id="PS00662">
    <property type="entry name" value="T2SP_E"/>
    <property type="match status" value="1"/>
</dbReference>
<keyword evidence="6" id="KW-1185">Reference proteome</keyword>
<dbReference type="STRING" id="519424.AZF04_18575"/>
<dbReference type="PANTHER" id="PTHR30258">
    <property type="entry name" value="TYPE II SECRETION SYSTEM PROTEIN GSPE-RELATED"/>
    <property type="match status" value="1"/>
</dbReference>
<dbReference type="AlphaFoldDB" id="A0A161PDN8"/>
<dbReference type="NCBIfam" id="NF041000">
    <property type="entry name" value="ATPase_ComGA"/>
    <property type="match status" value="1"/>
</dbReference>
<dbReference type="InterPro" id="IPR047667">
    <property type="entry name" value="ATPase_ComGA"/>
</dbReference>
<dbReference type="InterPro" id="IPR001482">
    <property type="entry name" value="T2SS/T4SS_dom"/>
</dbReference>
<dbReference type="InterPro" id="IPR027417">
    <property type="entry name" value="P-loop_NTPase"/>
</dbReference>